<dbReference type="InterPro" id="IPR005467">
    <property type="entry name" value="His_kinase_dom"/>
</dbReference>
<dbReference type="Gene3D" id="1.10.287.130">
    <property type="match status" value="1"/>
</dbReference>
<dbReference type="GO" id="GO:0070025">
    <property type="term" value="F:carbon monoxide binding"/>
    <property type="evidence" value="ECO:0007669"/>
    <property type="project" value="UniProtKB-ARBA"/>
</dbReference>
<dbReference type="PATRIC" id="fig|251221.4.peg.101"/>
<dbReference type="FunFam" id="3.30.565.10:FF:000010">
    <property type="entry name" value="Sensor histidine kinase RcsC"/>
    <property type="match status" value="1"/>
</dbReference>
<dbReference type="SMART" id="SM00086">
    <property type="entry name" value="PAC"/>
    <property type="match status" value="1"/>
</dbReference>
<evidence type="ECO:0000256" key="1">
    <source>
        <dbReference type="ARBA" id="ARBA00000085"/>
    </source>
</evidence>
<comment type="cofactor">
    <cofactor evidence="2">
        <name>Mg(2+)</name>
        <dbReference type="ChEBI" id="CHEBI:18420"/>
    </cofactor>
</comment>
<dbReference type="Gene3D" id="3.30.450.40">
    <property type="match status" value="1"/>
</dbReference>
<dbReference type="FunFam" id="3.30.450.40:FF:000052">
    <property type="entry name" value="Oxygen sensor histidine kinase response regulator DevS/DosS"/>
    <property type="match status" value="1"/>
</dbReference>
<dbReference type="CDD" id="cd16922">
    <property type="entry name" value="HATPase_EvgS-ArcB-TorS-like"/>
    <property type="match status" value="1"/>
</dbReference>
<dbReference type="eggNOG" id="COG0784">
    <property type="taxonomic scope" value="Bacteria"/>
</dbReference>
<feature type="modified residue" description="4-aspartylphosphate" evidence="14">
    <location>
        <position position="711"/>
    </location>
</feature>
<dbReference type="EC" id="2.7.13.3" evidence="4"/>
<dbReference type="CDD" id="cd00130">
    <property type="entry name" value="PAS"/>
    <property type="match status" value="1"/>
</dbReference>
<evidence type="ECO:0000256" key="2">
    <source>
        <dbReference type="ARBA" id="ARBA00001946"/>
    </source>
</evidence>
<dbReference type="InterPro" id="IPR001610">
    <property type="entry name" value="PAC"/>
</dbReference>
<feature type="domain" description="PAS" evidence="17">
    <location>
        <begin position="89"/>
        <end position="159"/>
    </location>
</feature>
<dbReference type="KEGG" id="gvi:gll0099"/>
<dbReference type="SUPFAM" id="SSF55781">
    <property type="entry name" value="GAF domain-like"/>
    <property type="match status" value="1"/>
</dbReference>
<dbReference type="InterPro" id="IPR003018">
    <property type="entry name" value="GAF"/>
</dbReference>
<dbReference type="InterPro" id="IPR035965">
    <property type="entry name" value="PAS-like_dom_sf"/>
</dbReference>
<dbReference type="SUPFAM" id="SSF47384">
    <property type="entry name" value="Homodimeric domain of signal transducing histidine kinase"/>
    <property type="match status" value="1"/>
</dbReference>
<gene>
    <name evidence="19" type="ordered locus">gll0099</name>
</gene>
<dbReference type="InterPro" id="IPR011006">
    <property type="entry name" value="CheY-like_superfamily"/>
</dbReference>
<dbReference type="EMBL" id="BA000045">
    <property type="protein sequence ID" value="BAC88040.1"/>
    <property type="molecule type" value="Genomic_DNA"/>
</dbReference>
<reference evidence="19 20" key="2">
    <citation type="journal article" date="2003" name="DNA Res.">
        <title>Complete genome structure of Gloeobacter violaceus PCC 7421, a cyanobacterium that lacks thylakoids (supplement).</title>
        <authorList>
            <person name="Nakamura Y."/>
            <person name="Kaneko T."/>
            <person name="Sato S."/>
            <person name="Mimuro M."/>
            <person name="Miyashita H."/>
            <person name="Tsuchiya T."/>
            <person name="Sasamoto S."/>
            <person name="Watanabe A."/>
            <person name="Kawashima K."/>
            <person name="Kishida Y."/>
            <person name="Kiyokawa C."/>
            <person name="Kohara M."/>
            <person name="Matsumoto M."/>
            <person name="Matsuno A."/>
            <person name="Nakazaki N."/>
            <person name="Shimpo S."/>
            <person name="Takeuchi C."/>
            <person name="Yamada M."/>
            <person name="Tabata S."/>
        </authorList>
    </citation>
    <scope>NUCLEOTIDE SEQUENCE [LARGE SCALE GENOMIC DNA]</scope>
    <source>
        <strain evidence="20">ATCC 29082 / PCC 7421</strain>
    </source>
</reference>
<dbReference type="InterPro" id="IPR001789">
    <property type="entry name" value="Sig_transdc_resp-reg_receiver"/>
</dbReference>
<dbReference type="HOGENOM" id="CLU_000445_114_15_3"/>
<keyword evidence="10" id="KW-0460">Magnesium</keyword>
<dbReference type="PRINTS" id="PR00344">
    <property type="entry name" value="BCTRLSENSOR"/>
</dbReference>
<keyword evidence="9" id="KW-0418">Kinase</keyword>
<dbReference type="InterPro" id="IPR013655">
    <property type="entry name" value="PAS_fold_3"/>
</dbReference>
<dbReference type="AlphaFoldDB" id="Q7NPF6"/>
<evidence type="ECO:0000256" key="11">
    <source>
        <dbReference type="ARBA" id="ARBA00023004"/>
    </source>
</evidence>
<protein>
    <recommendedName>
        <fullName evidence="13">Circadian input-output histidine kinase CikA</fullName>
        <ecNumber evidence="4">2.7.13.3</ecNumber>
    </recommendedName>
</protein>
<evidence type="ECO:0000256" key="7">
    <source>
        <dbReference type="ARBA" id="ARBA00022679"/>
    </source>
</evidence>
<evidence type="ECO:0000259" key="18">
    <source>
        <dbReference type="PROSITE" id="PS50113"/>
    </source>
</evidence>
<dbReference type="NCBIfam" id="TIGR00229">
    <property type="entry name" value="sensory_box"/>
    <property type="match status" value="1"/>
</dbReference>
<evidence type="ECO:0000256" key="6">
    <source>
        <dbReference type="ARBA" id="ARBA00022553"/>
    </source>
</evidence>
<dbReference type="InterPro" id="IPR003661">
    <property type="entry name" value="HisK_dim/P_dom"/>
</dbReference>
<dbReference type="GO" id="GO:0019826">
    <property type="term" value="F:oxygen sensor activity"/>
    <property type="evidence" value="ECO:0007669"/>
    <property type="project" value="UniProtKB-ARBA"/>
</dbReference>
<dbReference type="InterPro" id="IPR029016">
    <property type="entry name" value="GAF-like_dom_sf"/>
</dbReference>
<dbReference type="PROSITE" id="PS50113">
    <property type="entry name" value="PAC"/>
    <property type="match status" value="1"/>
</dbReference>
<keyword evidence="5" id="KW-0963">Cytoplasm</keyword>
<evidence type="ECO:0000256" key="10">
    <source>
        <dbReference type="ARBA" id="ARBA00022842"/>
    </source>
</evidence>
<proteinExistence type="inferred from homology"/>
<feature type="domain" description="Histidine kinase" evidence="15">
    <location>
        <begin position="414"/>
        <end position="632"/>
    </location>
</feature>
<reference evidence="19 20" key="1">
    <citation type="journal article" date="2003" name="DNA Res.">
        <title>Complete genome structure of Gloeobacter violaceus PCC 7421, a cyanobacterium that lacks thylakoids.</title>
        <authorList>
            <person name="Nakamura Y."/>
            <person name="Kaneko T."/>
            <person name="Sato S."/>
            <person name="Mimuro M."/>
            <person name="Miyashita H."/>
            <person name="Tsuchiya T."/>
            <person name="Sasamoto S."/>
            <person name="Watanabe A."/>
            <person name="Kawashima K."/>
            <person name="Kishida Y."/>
            <person name="Kiyokawa C."/>
            <person name="Kohara M."/>
            <person name="Matsumoto M."/>
            <person name="Matsuno A."/>
            <person name="Nakazaki N."/>
            <person name="Shimpo S."/>
            <person name="Takeuchi C."/>
            <person name="Yamada M."/>
            <person name="Tabata S."/>
        </authorList>
    </citation>
    <scope>NUCLEOTIDE SEQUENCE [LARGE SCALE GENOMIC DNA]</scope>
    <source>
        <strain evidence="20">ATCC 29082 / PCC 7421</strain>
    </source>
</reference>
<dbReference type="PROSITE" id="PS50112">
    <property type="entry name" value="PAS"/>
    <property type="match status" value="1"/>
</dbReference>
<dbReference type="InterPro" id="IPR000700">
    <property type="entry name" value="PAS-assoc_C"/>
</dbReference>
<dbReference type="Gene3D" id="3.30.565.10">
    <property type="entry name" value="Histidine kinase-like ATPase, C-terminal domain"/>
    <property type="match status" value="1"/>
</dbReference>
<evidence type="ECO:0000256" key="13">
    <source>
        <dbReference type="ARBA" id="ARBA00074306"/>
    </source>
</evidence>
<evidence type="ECO:0000256" key="12">
    <source>
        <dbReference type="ARBA" id="ARBA00023012"/>
    </source>
</evidence>
<evidence type="ECO:0000256" key="5">
    <source>
        <dbReference type="ARBA" id="ARBA00022490"/>
    </source>
</evidence>
<dbReference type="SMART" id="SM00091">
    <property type="entry name" value="PAS"/>
    <property type="match status" value="1"/>
</dbReference>
<dbReference type="eggNOG" id="COG2205">
    <property type="taxonomic scope" value="Bacteria"/>
</dbReference>
<dbReference type="GO" id="GO:0070026">
    <property type="term" value="F:nitric oxide binding"/>
    <property type="evidence" value="ECO:0007669"/>
    <property type="project" value="UniProtKB-ARBA"/>
</dbReference>
<evidence type="ECO:0000256" key="8">
    <source>
        <dbReference type="ARBA" id="ARBA00022723"/>
    </source>
</evidence>
<dbReference type="Gene3D" id="3.30.450.20">
    <property type="entry name" value="PAS domain"/>
    <property type="match status" value="1"/>
</dbReference>
<dbReference type="GO" id="GO:0070483">
    <property type="term" value="P:detection of hypoxia"/>
    <property type="evidence" value="ECO:0007669"/>
    <property type="project" value="UniProtKB-ARBA"/>
</dbReference>
<name>Q7NPF6_GLOVI</name>
<dbReference type="InParanoid" id="Q7NPF6"/>
<dbReference type="InterPro" id="IPR000014">
    <property type="entry name" value="PAS"/>
</dbReference>
<comment type="catalytic activity">
    <reaction evidence="1">
        <text>ATP + protein L-histidine = ADP + protein N-phospho-L-histidine.</text>
        <dbReference type="EC" id="2.7.13.3"/>
    </reaction>
</comment>
<dbReference type="Pfam" id="PF13185">
    <property type="entry name" value="GAF_2"/>
    <property type="match status" value="1"/>
</dbReference>
<dbReference type="FunFam" id="3.30.450.20:FF:000099">
    <property type="entry name" value="Sensory box sensor histidine kinase"/>
    <property type="match status" value="1"/>
</dbReference>
<dbReference type="Pfam" id="PF00512">
    <property type="entry name" value="HisKA"/>
    <property type="match status" value="1"/>
</dbReference>
<feature type="domain" description="Response regulatory" evidence="16">
    <location>
        <begin position="662"/>
        <end position="780"/>
    </location>
</feature>
<dbReference type="SUPFAM" id="SSF55874">
    <property type="entry name" value="ATPase domain of HSP90 chaperone/DNA topoisomerase II/histidine kinase"/>
    <property type="match status" value="1"/>
</dbReference>
<dbReference type="SMART" id="SM00387">
    <property type="entry name" value="HATPase_c"/>
    <property type="match status" value="1"/>
</dbReference>
<dbReference type="PROSITE" id="PS50109">
    <property type="entry name" value="HIS_KIN"/>
    <property type="match status" value="1"/>
</dbReference>
<dbReference type="CDD" id="cd00082">
    <property type="entry name" value="HisKA"/>
    <property type="match status" value="1"/>
</dbReference>
<evidence type="ECO:0000313" key="20">
    <source>
        <dbReference type="Proteomes" id="UP000000557"/>
    </source>
</evidence>
<keyword evidence="20" id="KW-1185">Reference proteome</keyword>
<dbReference type="PhylomeDB" id="Q7NPF6"/>
<keyword evidence="8" id="KW-0479">Metal-binding</keyword>
<organism evidence="19 20">
    <name type="scientific">Gloeobacter violaceus (strain ATCC 29082 / PCC 7421)</name>
    <dbReference type="NCBI Taxonomy" id="251221"/>
    <lineage>
        <taxon>Bacteria</taxon>
        <taxon>Bacillati</taxon>
        <taxon>Cyanobacteriota</taxon>
        <taxon>Cyanophyceae</taxon>
        <taxon>Gloeobacterales</taxon>
        <taxon>Gloeobacteraceae</taxon>
        <taxon>Gloeobacter</taxon>
    </lineage>
</organism>
<dbReference type="Proteomes" id="UP000000557">
    <property type="component" value="Chromosome"/>
</dbReference>
<evidence type="ECO:0000256" key="9">
    <source>
        <dbReference type="ARBA" id="ARBA00022777"/>
    </source>
</evidence>
<dbReference type="SUPFAM" id="SSF52172">
    <property type="entry name" value="CheY-like"/>
    <property type="match status" value="1"/>
</dbReference>
<dbReference type="InterPro" id="IPR004358">
    <property type="entry name" value="Sig_transdc_His_kin-like_C"/>
</dbReference>
<dbReference type="InterPro" id="IPR036097">
    <property type="entry name" value="HisK_dim/P_sf"/>
</dbReference>
<dbReference type="OrthoDB" id="9768069at2"/>
<dbReference type="GO" id="GO:0020037">
    <property type="term" value="F:heme binding"/>
    <property type="evidence" value="ECO:0007669"/>
    <property type="project" value="UniProtKB-ARBA"/>
</dbReference>
<keyword evidence="11" id="KW-0408">Iron</keyword>
<dbReference type="PANTHER" id="PTHR43547">
    <property type="entry name" value="TWO-COMPONENT HISTIDINE KINASE"/>
    <property type="match status" value="1"/>
</dbReference>
<evidence type="ECO:0000259" key="17">
    <source>
        <dbReference type="PROSITE" id="PS50112"/>
    </source>
</evidence>
<keyword evidence="7" id="KW-0808">Transferase</keyword>
<comment type="similarity">
    <text evidence="3">In the N-terminal section; belongs to the phytochrome family.</text>
</comment>
<evidence type="ECO:0000313" key="19">
    <source>
        <dbReference type="EMBL" id="BAC88040.1"/>
    </source>
</evidence>
<evidence type="ECO:0000256" key="4">
    <source>
        <dbReference type="ARBA" id="ARBA00012438"/>
    </source>
</evidence>
<keyword evidence="6 14" id="KW-0597">Phosphoprotein</keyword>
<dbReference type="InterPro" id="IPR003594">
    <property type="entry name" value="HATPase_dom"/>
</dbReference>
<sequence length="785" mass="85183">MQERRRHVCWMCLVCSADRALPLERPIHSTWPTEVSAADPADPAASEGLVMACSPENLLAEIAALREHNARLEALLGEGRLKAPALLESEERYRSLITVTSAIVWTAGSDGAIVEEVPSWEEFTGQSPEQYQGWGWVEMLHPEDRASTAEIWRQANANKRPVEVEYRLRRRDGEYRHMVARGVPLLNAGGRLCSWVGTVTDIHDRKVAEQQRELRLLQAKRHTTRLQKLAEASLAINSALSIQQVLQGITEQAAALIGAHMALTSLTPERDWARAVHTVYLSDKYRYWHHGEARLGGVGIAADVCRTNRPARLTQSQLEGHPQGRLLAFGATDRPALRGWLAAPLVGRDGRNIGLIQLSDKHEGDFSEEDEAIAVQLAQLASVAIENTRLFEAEQAAKVDAEEANRLKDEFLATLSHELRSPLTAILGWTKLLRQVDLGAVRAAHALEVIERNALAQNQLIEDLLDISRIVAGKLRIEAAAVDLAGVIEAAIGTVRPAAQARAIEVDTEIEPGVPLLMGDATRLQQVVWNLLANAVKFTPNGGRVRVRLSRRGTAAEVAVSDSGLGIAPHLLPHVFERFRQADSSSTRSHGGLGLGLAIVRQLVELHSGTVSAASPGEGQGATFTVRLPFDGARTLLAGDHSPGDWTRESPTACCGRLDGLRVLVVDDEPQARELVRTTLELCGAQVATAGSAAEALAEVRRSKPAVLVSDIAMPGEDGYALLRQLRLLEAECGGRIPAVALTAYARVEDRRRALLAGFQTHLSKPVEPSELVAAVANLSCQAAI</sequence>
<dbReference type="CDD" id="cd17580">
    <property type="entry name" value="REC_2_DhkD-like"/>
    <property type="match status" value="1"/>
</dbReference>
<dbReference type="GO" id="GO:0046872">
    <property type="term" value="F:metal ion binding"/>
    <property type="evidence" value="ECO:0007669"/>
    <property type="project" value="UniProtKB-KW"/>
</dbReference>
<dbReference type="Pfam" id="PF08447">
    <property type="entry name" value="PAS_3"/>
    <property type="match status" value="1"/>
</dbReference>
<dbReference type="GO" id="GO:0000155">
    <property type="term" value="F:phosphorelay sensor kinase activity"/>
    <property type="evidence" value="ECO:0000318"/>
    <property type="project" value="GO_Central"/>
</dbReference>
<dbReference type="PROSITE" id="PS50110">
    <property type="entry name" value="RESPONSE_REGULATORY"/>
    <property type="match status" value="1"/>
</dbReference>
<dbReference type="EnsemblBacteria" id="BAC88040">
    <property type="protein sequence ID" value="BAC88040"/>
    <property type="gene ID" value="BAC88040"/>
</dbReference>
<evidence type="ECO:0000259" key="15">
    <source>
        <dbReference type="PROSITE" id="PS50109"/>
    </source>
</evidence>
<evidence type="ECO:0000256" key="3">
    <source>
        <dbReference type="ARBA" id="ARBA00006402"/>
    </source>
</evidence>
<evidence type="ECO:0000259" key="16">
    <source>
        <dbReference type="PROSITE" id="PS50110"/>
    </source>
</evidence>
<feature type="domain" description="PAC" evidence="18">
    <location>
        <begin position="162"/>
        <end position="214"/>
    </location>
</feature>
<dbReference type="STRING" id="251221.gene:10757568"/>
<dbReference type="SUPFAM" id="SSF55785">
    <property type="entry name" value="PYP-like sensor domain (PAS domain)"/>
    <property type="match status" value="1"/>
</dbReference>
<dbReference type="SMART" id="SM00065">
    <property type="entry name" value="GAF"/>
    <property type="match status" value="1"/>
</dbReference>
<accession>Q7NPF6</accession>
<dbReference type="Gene3D" id="3.40.50.2300">
    <property type="match status" value="1"/>
</dbReference>
<keyword evidence="12" id="KW-0902">Two-component regulatory system</keyword>
<evidence type="ECO:0000256" key="14">
    <source>
        <dbReference type="PROSITE-ProRule" id="PRU00169"/>
    </source>
</evidence>
<dbReference type="GO" id="GO:0019825">
    <property type="term" value="F:oxygen binding"/>
    <property type="evidence" value="ECO:0007669"/>
    <property type="project" value="UniProtKB-ARBA"/>
</dbReference>
<dbReference type="PANTHER" id="PTHR43547:SF2">
    <property type="entry name" value="HYBRID SIGNAL TRANSDUCTION HISTIDINE KINASE C"/>
    <property type="match status" value="1"/>
</dbReference>
<dbReference type="Pfam" id="PF02518">
    <property type="entry name" value="HATPase_c"/>
    <property type="match status" value="1"/>
</dbReference>
<dbReference type="SMART" id="SM00388">
    <property type="entry name" value="HisKA"/>
    <property type="match status" value="1"/>
</dbReference>
<dbReference type="Pfam" id="PF00072">
    <property type="entry name" value="Response_reg"/>
    <property type="match status" value="1"/>
</dbReference>
<dbReference type="SMART" id="SM00448">
    <property type="entry name" value="REC"/>
    <property type="match status" value="1"/>
</dbReference>
<dbReference type="InterPro" id="IPR036890">
    <property type="entry name" value="HATPase_C_sf"/>
</dbReference>